<feature type="repeat" description="PPR" evidence="3">
    <location>
        <begin position="303"/>
        <end position="337"/>
    </location>
</feature>
<evidence type="ECO:0000256" key="1">
    <source>
        <dbReference type="ARBA" id="ARBA00007626"/>
    </source>
</evidence>
<evidence type="ECO:0000256" key="2">
    <source>
        <dbReference type="ARBA" id="ARBA00022737"/>
    </source>
</evidence>
<dbReference type="Gene3D" id="1.25.40.10">
    <property type="entry name" value="Tetratricopeptide repeat domain"/>
    <property type="match status" value="2"/>
</dbReference>
<keyword evidence="2" id="KW-0677">Repeat</keyword>
<name>A0AAE2BYB3_9LAMI</name>
<dbReference type="NCBIfam" id="TIGR00756">
    <property type="entry name" value="PPR"/>
    <property type="match status" value="1"/>
</dbReference>
<evidence type="ECO:0000313" key="5">
    <source>
        <dbReference type="Proteomes" id="UP001289374"/>
    </source>
</evidence>
<evidence type="ECO:0000256" key="3">
    <source>
        <dbReference type="PROSITE-ProRule" id="PRU00708"/>
    </source>
</evidence>
<feature type="non-terminal residue" evidence="4">
    <location>
        <position position="1"/>
    </location>
</feature>
<dbReference type="InterPro" id="IPR011990">
    <property type="entry name" value="TPR-like_helical_dom_sf"/>
</dbReference>
<comment type="similarity">
    <text evidence="1">Belongs to the PPR family. P subfamily.</text>
</comment>
<keyword evidence="5" id="KW-1185">Reference proteome</keyword>
<dbReference type="PROSITE" id="PS51375">
    <property type="entry name" value="PPR"/>
    <property type="match status" value="2"/>
</dbReference>
<proteinExistence type="inferred from homology"/>
<reference evidence="4" key="1">
    <citation type="submission" date="2020-06" db="EMBL/GenBank/DDBJ databases">
        <authorList>
            <person name="Li T."/>
            <person name="Hu X."/>
            <person name="Zhang T."/>
            <person name="Song X."/>
            <person name="Zhang H."/>
            <person name="Dai N."/>
            <person name="Sheng W."/>
            <person name="Hou X."/>
            <person name="Wei L."/>
        </authorList>
    </citation>
    <scope>NUCLEOTIDE SEQUENCE</scope>
    <source>
        <strain evidence="4">K16</strain>
        <tissue evidence="4">Leaf</tissue>
    </source>
</reference>
<dbReference type="Pfam" id="PF13041">
    <property type="entry name" value="PPR_2"/>
    <property type="match status" value="1"/>
</dbReference>
<gene>
    <name evidence="4" type="ORF">Sango_0966500</name>
</gene>
<dbReference type="Proteomes" id="UP001289374">
    <property type="component" value="Unassembled WGS sequence"/>
</dbReference>
<evidence type="ECO:0008006" key="6">
    <source>
        <dbReference type="Google" id="ProtNLM"/>
    </source>
</evidence>
<dbReference type="EMBL" id="JACGWL010000005">
    <property type="protein sequence ID" value="KAK4402258.1"/>
    <property type="molecule type" value="Genomic_DNA"/>
</dbReference>
<feature type="repeat" description="PPR" evidence="3">
    <location>
        <begin position="232"/>
        <end position="266"/>
    </location>
</feature>
<dbReference type="PANTHER" id="PTHR47941">
    <property type="entry name" value="PENTATRICOPEPTIDE REPEAT-CONTAINING PROTEIN 3, MITOCHONDRIAL"/>
    <property type="match status" value="1"/>
</dbReference>
<evidence type="ECO:0000313" key="4">
    <source>
        <dbReference type="EMBL" id="KAK4402258.1"/>
    </source>
</evidence>
<dbReference type="InterPro" id="IPR002885">
    <property type="entry name" value="PPR_rpt"/>
</dbReference>
<organism evidence="4 5">
    <name type="scientific">Sesamum angolense</name>
    <dbReference type="NCBI Taxonomy" id="2727404"/>
    <lineage>
        <taxon>Eukaryota</taxon>
        <taxon>Viridiplantae</taxon>
        <taxon>Streptophyta</taxon>
        <taxon>Embryophyta</taxon>
        <taxon>Tracheophyta</taxon>
        <taxon>Spermatophyta</taxon>
        <taxon>Magnoliopsida</taxon>
        <taxon>eudicotyledons</taxon>
        <taxon>Gunneridae</taxon>
        <taxon>Pentapetalae</taxon>
        <taxon>asterids</taxon>
        <taxon>lamiids</taxon>
        <taxon>Lamiales</taxon>
        <taxon>Pedaliaceae</taxon>
        <taxon>Sesamum</taxon>
    </lineage>
</organism>
<dbReference type="Pfam" id="PF01535">
    <property type="entry name" value="PPR"/>
    <property type="match status" value="1"/>
</dbReference>
<protein>
    <recommendedName>
        <fullName evidence="6">Pentatricopeptide repeat-containing protein</fullName>
    </recommendedName>
</protein>
<sequence>NKNWSEGLQHKPNQRSSEHGIVKINYNPALFLESSDFFASMLLLETQTVAKSSFYWRCLFELNFNTIENACVAVIGCWVAADDEESCSGHLLFSQKIYSKLSTTHFHQSPLLFCLVYQYFSTKVASKCTSGEKFKLEVGTINGLNDALSVYKKMVKMNPQPCVREFNKLLSHIVKLKECSTALFLFKDIRFLGIPVSEYTMSIAINSYCISNRVDYGFSLLGWFFKLGYVPSATTFSPLLKGLFRGNRIDEAQELFKKIVSEELCQLNVVVVWDCDRWTLQGWQYCQAFELFRVMERGSCMPDTYIYSTLINGLCKDKLIDPAVKLFYEMLEKGVVPDVVTYTSLLHGLCSLSRLQEAKS</sequence>
<accession>A0AAE2BYB3</accession>
<comment type="caution">
    <text evidence="4">The sequence shown here is derived from an EMBL/GenBank/DDBJ whole genome shotgun (WGS) entry which is preliminary data.</text>
</comment>
<reference evidence="4" key="2">
    <citation type="journal article" date="2024" name="Plant">
        <title>Genomic evolution and insights into agronomic trait innovations of Sesamum species.</title>
        <authorList>
            <person name="Miao H."/>
            <person name="Wang L."/>
            <person name="Qu L."/>
            <person name="Liu H."/>
            <person name="Sun Y."/>
            <person name="Le M."/>
            <person name="Wang Q."/>
            <person name="Wei S."/>
            <person name="Zheng Y."/>
            <person name="Lin W."/>
            <person name="Duan Y."/>
            <person name="Cao H."/>
            <person name="Xiong S."/>
            <person name="Wang X."/>
            <person name="Wei L."/>
            <person name="Li C."/>
            <person name="Ma Q."/>
            <person name="Ju M."/>
            <person name="Zhao R."/>
            <person name="Li G."/>
            <person name="Mu C."/>
            <person name="Tian Q."/>
            <person name="Mei H."/>
            <person name="Zhang T."/>
            <person name="Gao T."/>
            <person name="Zhang H."/>
        </authorList>
    </citation>
    <scope>NUCLEOTIDE SEQUENCE</scope>
    <source>
        <strain evidence="4">K16</strain>
    </source>
</reference>
<dbReference type="AlphaFoldDB" id="A0AAE2BYB3"/>